<dbReference type="Proteomes" id="UP000295757">
    <property type="component" value="Unassembled WGS sequence"/>
</dbReference>
<dbReference type="AlphaFoldDB" id="A0A4R7UE71"/>
<dbReference type="FunFam" id="3.40.50.300:FF:000218">
    <property type="entry name" value="Multidrug ABC transporter ATP-binding protein"/>
    <property type="match status" value="1"/>
</dbReference>
<sequence>MKTNNANESLFNKQDYKLSNKQKISTLKNIIRIIWKHHKYIWMISLVLIVIGSGGLLYNQVFIGKIIIDGFLVEFSKNPSAQEAAKFNFYKFYLIVGLSALWFFVTVLAGFIWKRLLIKATNNILSIMRSDLYKHIQSLPISFFDSNAKGDLMARFSSDIEALRDFISNSLPRVIDTFITLLVSVIVMFSLDWILALIMIFVMLLILLFSFLIAKQSKKGFAYRQKSNGALSGFTEEVVGNLRTIKIFSQENQIFSNYQKFSESLYKGEIKSRGYSDLLFPFSIWMGNVGYIIVAIFGAILLVRGNGAGLGLSIGILISFTQFAKSFSGPVSSIMDVANSIIIALAGGKRVFDIFTAQPEVDRGKIKCVKVIKQNEQYYEISDPKNTDAIWVYKFSDSSDWIVKYKEVVGNIVFDDVSFAYNQKATLKNISFSTHKGQKVALVGPTGAGKTTITSLLIRFYEPSSGQISIDGIDIQDIEKSSLRKIIGIILQDATLFTDTIANNISYGDNEELNIELLNSSIYISNLQEHINKLSEKEKTHLADRGNKLSQGQKQLITIARATYKNPPILIFDEATSNIDTITEYQIQKAMDKVIANRTTFIIAHRLSTIKNADLILVINDGKIIEAGNHQELLEFQGQYYQLWMNAQSRDQ</sequence>
<keyword evidence="5 11" id="KW-0067">ATP-binding</keyword>
<comment type="similarity">
    <text evidence="2">Belongs to the ABC transporter superfamily.</text>
</comment>
<evidence type="ECO:0000256" key="8">
    <source>
        <dbReference type="SAM" id="Phobius"/>
    </source>
</evidence>
<dbReference type="PANTHER" id="PTHR24221:SF654">
    <property type="entry name" value="ATP-BINDING CASSETTE SUB-FAMILY B MEMBER 6"/>
    <property type="match status" value="1"/>
</dbReference>
<reference evidence="11 12" key="1">
    <citation type="submission" date="2019-03" db="EMBL/GenBank/DDBJ databases">
        <title>Genomic Encyclopedia of Archaeal and Bacterial Type Strains, Phase II (KMG-II): from individual species to whole genera.</title>
        <authorList>
            <person name="Goeker M."/>
        </authorList>
    </citation>
    <scope>NUCLEOTIDE SEQUENCE [LARGE SCALE GENOMIC DNA]</scope>
    <source>
        <strain evidence="11 12">ATCC 35214</strain>
    </source>
</reference>
<dbReference type="CDD" id="cd18547">
    <property type="entry name" value="ABC_6TM_Tm288_like"/>
    <property type="match status" value="1"/>
</dbReference>
<keyword evidence="7 8" id="KW-0472">Membrane</keyword>
<dbReference type="InterPro" id="IPR036640">
    <property type="entry name" value="ABC1_TM_sf"/>
</dbReference>
<dbReference type="PANTHER" id="PTHR24221">
    <property type="entry name" value="ATP-BINDING CASSETTE SUB-FAMILY B"/>
    <property type="match status" value="1"/>
</dbReference>
<evidence type="ECO:0000256" key="6">
    <source>
        <dbReference type="ARBA" id="ARBA00022989"/>
    </source>
</evidence>
<dbReference type="InterPro" id="IPR003439">
    <property type="entry name" value="ABC_transporter-like_ATP-bd"/>
</dbReference>
<dbReference type="Gene3D" id="1.20.1560.10">
    <property type="entry name" value="ABC transporter type 1, transmembrane domain"/>
    <property type="match status" value="1"/>
</dbReference>
<keyword evidence="4" id="KW-0547">Nucleotide-binding</keyword>
<dbReference type="Gene3D" id="3.40.50.300">
    <property type="entry name" value="P-loop containing nucleotide triphosphate hydrolases"/>
    <property type="match status" value="1"/>
</dbReference>
<dbReference type="GO" id="GO:0016887">
    <property type="term" value="F:ATP hydrolysis activity"/>
    <property type="evidence" value="ECO:0007669"/>
    <property type="project" value="InterPro"/>
</dbReference>
<evidence type="ECO:0000313" key="11">
    <source>
        <dbReference type="EMBL" id="TDV23047.1"/>
    </source>
</evidence>
<keyword evidence="3 8" id="KW-0812">Transmembrane</keyword>
<feature type="transmembrane region" description="Helical" evidence="8">
    <location>
        <begin position="197"/>
        <end position="214"/>
    </location>
</feature>
<evidence type="ECO:0000259" key="10">
    <source>
        <dbReference type="PROSITE" id="PS50929"/>
    </source>
</evidence>
<dbReference type="GO" id="GO:0140359">
    <property type="term" value="F:ABC-type transporter activity"/>
    <property type="evidence" value="ECO:0007669"/>
    <property type="project" value="InterPro"/>
</dbReference>
<accession>A0A4R7UE71</accession>
<dbReference type="SUPFAM" id="SSF52540">
    <property type="entry name" value="P-loop containing nucleoside triphosphate hydrolases"/>
    <property type="match status" value="1"/>
</dbReference>
<dbReference type="InterPro" id="IPR039421">
    <property type="entry name" value="Type_1_exporter"/>
</dbReference>
<feature type="transmembrane region" description="Helical" evidence="8">
    <location>
        <begin position="278"/>
        <end position="301"/>
    </location>
</feature>
<evidence type="ECO:0000256" key="4">
    <source>
        <dbReference type="ARBA" id="ARBA00022741"/>
    </source>
</evidence>
<dbReference type="SUPFAM" id="SSF90123">
    <property type="entry name" value="ABC transporter transmembrane region"/>
    <property type="match status" value="1"/>
</dbReference>
<evidence type="ECO:0000256" key="1">
    <source>
        <dbReference type="ARBA" id="ARBA00004651"/>
    </source>
</evidence>
<proteinExistence type="inferred from homology"/>
<dbReference type="GO" id="GO:0005886">
    <property type="term" value="C:plasma membrane"/>
    <property type="evidence" value="ECO:0007669"/>
    <property type="project" value="UniProtKB-SubCell"/>
</dbReference>
<feature type="domain" description="ABC transmembrane type-1" evidence="10">
    <location>
        <begin position="44"/>
        <end position="341"/>
    </location>
</feature>
<dbReference type="InterPro" id="IPR011527">
    <property type="entry name" value="ABC1_TM_dom"/>
</dbReference>
<dbReference type="InterPro" id="IPR017871">
    <property type="entry name" value="ABC_transporter-like_CS"/>
</dbReference>
<comment type="subcellular location">
    <subcellularLocation>
        <location evidence="1">Cell membrane</location>
        <topology evidence="1">Multi-pass membrane protein</topology>
    </subcellularLocation>
</comment>
<dbReference type="SMART" id="SM00382">
    <property type="entry name" value="AAA"/>
    <property type="match status" value="1"/>
</dbReference>
<dbReference type="GO" id="GO:0005524">
    <property type="term" value="F:ATP binding"/>
    <property type="evidence" value="ECO:0007669"/>
    <property type="project" value="UniProtKB-KW"/>
</dbReference>
<dbReference type="GO" id="GO:0034040">
    <property type="term" value="F:ATPase-coupled lipid transmembrane transporter activity"/>
    <property type="evidence" value="ECO:0007669"/>
    <property type="project" value="TreeGrafter"/>
</dbReference>
<evidence type="ECO:0000256" key="3">
    <source>
        <dbReference type="ARBA" id="ARBA00022692"/>
    </source>
</evidence>
<evidence type="ECO:0000256" key="2">
    <source>
        <dbReference type="ARBA" id="ARBA00005417"/>
    </source>
</evidence>
<evidence type="ECO:0000256" key="7">
    <source>
        <dbReference type="ARBA" id="ARBA00023136"/>
    </source>
</evidence>
<organism evidence="11 12">
    <name type="scientific">Mycoplasmopsis mustelae</name>
    <dbReference type="NCBI Taxonomy" id="171289"/>
    <lineage>
        <taxon>Bacteria</taxon>
        <taxon>Bacillati</taxon>
        <taxon>Mycoplasmatota</taxon>
        <taxon>Mycoplasmoidales</taxon>
        <taxon>Metamycoplasmataceae</taxon>
        <taxon>Mycoplasmopsis</taxon>
    </lineage>
</organism>
<name>A0A4R7UE71_9BACT</name>
<dbReference type="PROSITE" id="PS50929">
    <property type="entry name" value="ABC_TM1F"/>
    <property type="match status" value="1"/>
</dbReference>
<feature type="domain" description="ABC transporter" evidence="9">
    <location>
        <begin position="412"/>
        <end position="646"/>
    </location>
</feature>
<dbReference type="RefSeq" id="WP_134111201.1">
    <property type="nucleotide sequence ID" value="NZ_SOCN01000004.1"/>
</dbReference>
<dbReference type="PROSITE" id="PS00211">
    <property type="entry name" value="ABC_TRANSPORTER_1"/>
    <property type="match status" value="1"/>
</dbReference>
<evidence type="ECO:0000313" key="12">
    <source>
        <dbReference type="Proteomes" id="UP000295757"/>
    </source>
</evidence>
<feature type="transmembrane region" description="Helical" evidence="8">
    <location>
        <begin position="40"/>
        <end position="58"/>
    </location>
</feature>
<dbReference type="InterPro" id="IPR027417">
    <property type="entry name" value="P-loop_NTPase"/>
</dbReference>
<dbReference type="Pfam" id="PF00664">
    <property type="entry name" value="ABC_membrane"/>
    <property type="match status" value="1"/>
</dbReference>
<dbReference type="Pfam" id="PF00005">
    <property type="entry name" value="ABC_tran"/>
    <property type="match status" value="1"/>
</dbReference>
<dbReference type="OrthoDB" id="383768at2"/>
<keyword evidence="12" id="KW-1185">Reference proteome</keyword>
<dbReference type="InterPro" id="IPR003593">
    <property type="entry name" value="AAA+_ATPase"/>
</dbReference>
<feature type="transmembrane region" description="Helical" evidence="8">
    <location>
        <begin position="92"/>
        <end position="113"/>
    </location>
</feature>
<feature type="transmembrane region" description="Helical" evidence="8">
    <location>
        <begin position="174"/>
        <end position="191"/>
    </location>
</feature>
<protein>
    <submittedName>
        <fullName evidence="11">ATP-binding cassette subfamily B protein</fullName>
    </submittedName>
</protein>
<dbReference type="PROSITE" id="PS50893">
    <property type="entry name" value="ABC_TRANSPORTER_2"/>
    <property type="match status" value="1"/>
</dbReference>
<dbReference type="EMBL" id="SOCN01000004">
    <property type="protein sequence ID" value="TDV23047.1"/>
    <property type="molecule type" value="Genomic_DNA"/>
</dbReference>
<evidence type="ECO:0000259" key="9">
    <source>
        <dbReference type="PROSITE" id="PS50893"/>
    </source>
</evidence>
<comment type="caution">
    <text evidence="11">The sequence shown here is derived from an EMBL/GenBank/DDBJ whole genome shotgun (WGS) entry which is preliminary data.</text>
</comment>
<gene>
    <name evidence="11" type="ORF">BCF59_0670</name>
</gene>
<keyword evidence="6 8" id="KW-1133">Transmembrane helix</keyword>
<evidence type="ECO:0000256" key="5">
    <source>
        <dbReference type="ARBA" id="ARBA00022840"/>
    </source>
</evidence>